<comment type="caution">
    <text evidence="2">The sequence shown here is derived from an EMBL/GenBank/DDBJ whole genome shotgun (WGS) entry which is preliminary data.</text>
</comment>
<reference evidence="2 4" key="1">
    <citation type="journal article" date="2019" name="Sci. Rep.">
        <title>Orb-weaving spider Araneus ventricosus genome elucidates the spidroin gene catalogue.</title>
        <authorList>
            <person name="Kono N."/>
            <person name="Nakamura H."/>
            <person name="Ohtoshi R."/>
            <person name="Moran D.A.P."/>
            <person name="Shinohara A."/>
            <person name="Yoshida Y."/>
            <person name="Fujiwara M."/>
            <person name="Mori M."/>
            <person name="Tomita M."/>
            <person name="Arakawa K."/>
        </authorList>
    </citation>
    <scope>NUCLEOTIDE SEQUENCE [LARGE SCALE GENOMIC DNA]</scope>
</reference>
<gene>
    <name evidence="1" type="ORF">AVEN_249297_1</name>
    <name evidence="2" type="ORF">AVEN_254809_1</name>
    <name evidence="3" type="ORF">AVEN_56340_1</name>
</gene>
<sequence>MRTFVCHVTVTLSELTAQLGIHEEERLSHLSQQLARISLILVEKLGKTFTDVPKFVMRLGSQSWNSSHPISSSTTPPHGGFRVSFLASTRGSNVGRSFVLPLPSHRGPKLESADGVLDF</sequence>
<dbReference type="EMBL" id="BGPR01095091">
    <property type="protein sequence ID" value="GBM37171.1"/>
    <property type="molecule type" value="Genomic_DNA"/>
</dbReference>
<evidence type="ECO:0000313" key="2">
    <source>
        <dbReference type="EMBL" id="GBM37171.1"/>
    </source>
</evidence>
<dbReference type="EMBL" id="BGPR01095089">
    <property type="protein sequence ID" value="GBM37168.1"/>
    <property type="molecule type" value="Genomic_DNA"/>
</dbReference>
<keyword evidence="4" id="KW-1185">Reference proteome</keyword>
<evidence type="ECO:0000313" key="1">
    <source>
        <dbReference type="EMBL" id="GBM37168.1"/>
    </source>
</evidence>
<evidence type="ECO:0000313" key="3">
    <source>
        <dbReference type="EMBL" id="GBM37206.1"/>
    </source>
</evidence>
<evidence type="ECO:0000313" key="4">
    <source>
        <dbReference type="Proteomes" id="UP000499080"/>
    </source>
</evidence>
<dbReference type="EMBL" id="BGPR01095099">
    <property type="protein sequence ID" value="GBM37206.1"/>
    <property type="molecule type" value="Genomic_DNA"/>
</dbReference>
<protein>
    <submittedName>
        <fullName evidence="2">Uncharacterized protein</fullName>
    </submittedName>
</protein>
<accession>A0A4Y2F7H9</accession>
<dbReference type="AlphaFoldDB" id="A0A4Y2F7H9"/>
<dbReference type="Proteomes" id="UP000499080">
    <property type="component" value="Unassembled WGS sequence"/>
</dbReference>
<organism evidence="2 4">
    <name type="scientific">Araneus ventricosus</name>
    <name type="common">Orbweaver spider</name>
    <name type="synonym">Epeira ventricosa</name>
    <dbReference type="NCBI Taxonomy" id="182803"/>
    <lineage>
        <taxon>Eukaryota</taxon>
        <taxon>Metazoa</taxon>
        <taxon>Ecdysozoa</taxon>
        <taxon>Arthropoda</taxon>
        <taxon>Chelicerata</taxon>
        <taxon>Arachnida</taxon>
        <taxon>Araneae</taxon>
        <taxon>Araneomorphae</taxon>
        <taxon>Entelegynae</taxon>
        <taxon>Araneoidea</taxon>
        <taxon>Araneidae</taxon>
        <taxon>Araneus</taxon>
    </lineage>
</organism>
<proteinExistence type="predicted"/>
<name>A0A4Y2F7H9_ARAVE</name>